<dbReference type="GO" id="GO:0004651">
    <property type="term" value="F:polynucleotide 5'-phosphatase activity"/>
    <property type="evidence" value="ECO:0007669"/>
    <property type="project" value="UniProtKB-UniRule"/>
</dbReference>
<evidence type="ECO:0000256" key="5">
    <source>
        <dbReference type="ARBA" id="ARBA00022801"/>
    </source>
</evidence>
<evidence type="ECO:0000256" key="1">
    <source>
        <dbReference type="ARBA" id="ARBA00001946"/>
    </source>
</evidence>
<dbReference type="InterPro" id="IPR037009">
    <property type="entry name" value="mRNA_triPase_Cet1_sf"/>
</dbReference>
<feature type="compositionally biased region" description="Basic residues" evidence="9">
    <location>
        <begin position="194"/>
        <end position="221"/>
    </location>
</feature>
<dbReference type="Gene3D" id="3.20.100.10">
    <property type="entry name" value="mRNA triphosphatase Cet1-like"/>
    <property type="match status" value="1"/>
</dbReference>
<comment type="similarity">
    <text evidence="3 8">Belongs to the fungal TPase family.</text>
</comment>
<feature type="compositionally biased region" description="Low complexity" evidence="9">
    <location>
        <begin position="91"/>
        <end position="104"/>
    </location>
</feature>
<dbReference type="EC" id="3.6.1.74" evidence="8"/>
<reference evidence="11 12" key="1">
    <citation type="submission" date="2019-07" db="EMBL/GenBank/DDBJ databases">
        <authorList>
            <person name="Friedrich A."/>
            <person name="Schacherer J."/>
        </authorList>
    </citation>
    <scope>NUCLEOTIDE SEQUENCE [LARGE SCALE GENOMIC DNA]</scope>
</reference>
<dbReference type="InterPro" id="IPR040343">
    <property type="entry name" value="Cet1/Ctl1"/>
</dbReference>
<evidence type="ECO:0000256" key="2">
    <source>
        <dbReference type="ARBA" id="ARBA00004123"/>
    </source>
</evidence>
<dbReference type="AlphaFoldDB" id="A0A7D9CXJ0"/>
<proteinExistence type="inferred from homology"/>
<comment type="subcellular location">
    <subcellularLocation>
        <location evidence="2 8">Nucleus</location>
    </subcellularLocation>
</comment>
<dbReference type="GO" id="GO:0140818">
    <property type="term" value="F:mRNA 5'-triphosphate monophosphatase activity"/>
    <property type="evidence" value="ECO:0007669"/>
    <property type="project" value="UniProtKB-EC"/>
</dbReference>
<dbReference type="InterPro" id="IPR033469">
    <property type="entry name" value="CYTH-like_dom_sf"/>
</dbReference>
<evidence type="ECO:0000256" key="4">
    <source>
        <dbReference type="ARBA" id="ARBA00022664"/>
    </source>
</evidence>
<dbReference type="PANTHER" id="PTHR28118:SF1">
    <property type="entry name" value="POLYNUCLEOTIDE 5'-TRIPHOSPHATASE CTL1-RELATED"/>
    <property type="match status" value="1"/>
</dbReference>
<evidence type="ECO:0000256" key="9">
    <source>
        <dbReference type="SAM" id="MobiDB-lite"/>
    </source>
</evidence>
<feature type="region of interest" description="Disordered" evidence="9">
    <location>
        <begin position="149"/>
        <end position="275"/>
    </location>
</feature>
<feature type="compositionally biased region" description="Basic and acidic residues" evidence="9">
    <location>
        <begin position="178"/>
        <end position="188"/>
    </location>
</feature>
<dbReference type="PANTHER" id="PTHR28118">
    <property type="entry name" value="POLYNUCLEOTIDE 5'-TRIPHOSPHATASE-RELATED"/>
    <property type="match status" value="1"/>
</dbReference>
<keyword evidence="12" id="KW-1185">Reference proteome</keyword>
<sequence>MDLRNLISANVSDTPLKNGTNEVSKKLMKSQDNIPLTENEKLGQIHPLNKSQSRLSIHDLMNNDETPASNPYLKPLERENSGKAPLTPLKTNISSSPTSSITGIQMQASTHETREPQQRNMEINSSPKTPGHDIRRRSSISIITNDEDVDMLGNKTPNAALRHSTSTNKTNTSNTDFSNKEQDAKSKIDVTNGLKKRKLKTTRGRPKKKLKKTEKKEKKKSMTVGDREDGKETKSTADIEAHNAIQEEIQNLEELKHEEETEEHKQNKPRRYEEKPTWAKDYIPKLLLQEQKKHQSFANPTKLTVPSITGSIPRNDFNKLVTEWIWANVEGIKHEFSDVPHVENFIELELKLGNIWDKVKDQRIQLPVNTESVVNMDYIHQNCFFQGGMPQKSFKDIKEFLQGLVKDGQTGRRKDKFIIETSHNVDLIASEKRRNDKLVTGRVTLDVKTKRRVASIDKQRVSDLFIYMPGTLFDLRLSMSLELPHEMNDAAFENFKRRVTLTRDKDRVSYIHQSTATRLDLTKVVENETTRYELELEMNTPELLRSMSIISDDPLYYVDLVQAFLDNGRIISRQLSVQH</sequence>
<feature type="region of interest" description="Disordered" evidence="9">
    <location>
        <begin position="62"/>
        <end position="137"/>
    </location>
</feature>
<dbReference type="CDD" id="cd07470">
    <property type="entry name" value="CYTH-like_mRNA_RTPase"/>
    <property type="match status" value="1"/>
</dbReference>
<feature type="domain" description="mRNA triphosphatase Cet1-like" evidence="10">
    <location>
        <begin position="315"/>
        <end position="538"/>
    </location>
</feature>
<dbReference type="Proteomes" id="UP000478008">
    <property type="component" value="Unassembled WGS sequence"/>
</dbReference>
<evidence type="ECO:0000313" key="12">
    <source>
        <dbReference type="Proteomes" id="UP000478008"/>
    </source>
</evidence>
<dbReference type="SUPFAM" id="SSF55154">
    <property type="entry name" value="CYTH-like phosphatases"/>
    <property type="match status" value="1"/>
</dbReference>
<keyword evidence="5 8" id="KW-0378">Hydrolase</keyword>
<gene>
    <name evidence="11" type="ORF">DEBR0S3_05578G</name>
</gene>
<protein>
    <recommendedName>
        <fullName evidence="8">mRNA-capping enzyme subunit beta</fullName>
        <ecNumber evidence="8">3.6.1.74</ecNumber>
    </recommendedName>
    <alternativeName>
        <fullName evidence="8">mRNA 5'-phosphatase</fullName>
    </alternativeName>
    <alternativeName>
        <fullName evidence="8">mRNA 5'-triphosphate monophosphatase</fullName>
    </alternativeName>
</protein>
<evidence type="ECO:0000256" key="6">
    <source>
        <dbReference type="ARBA" id="ARBA00023242"/>
    </source>
</evidence>
<evidence type="ECO:0000313" key="11">
    <source>
        <dbReference type="EMBL" id="VUG18238.1"/>
    </source>
</evidence>
<feature type="compositionally biased region" description="Basic and acidic residues" evidence="9">
    <location>
        <begin position="253"/>
        <end position="275"/>
    </location>
</feature>
<dbReference type="InterPro" id="IPR004206">
    <property type="entry name" value="mRNA_triPase_Cet1"/>
</dbReference>
<dbReference type="GO" id="GO:0006370">
    <property type="term" value="P:7-methylguanosine mRNA capping"/>
    <property type="evidence" value="ECO:0007669"/>
    <property type="project" value="UniProtKB-UniRule"/>
</dbReference>
<name>A0A7D9CXJ0_DEKBR</name>
<keyword evidence="8" id="KW-0506">mRNA capping</keyword>
<keyword evidence="6 8" id="KW-0539">Nucleus</keyword>
<comment type="function">
    <text evidence="8">First step of mRNA capping. Converts the 5'-triphosphate end of a nascent mRNA chain into a diphosphate end.</text>
</comment>
<evidence type="ECO:0000256" key="7">
    <source>
        <dbReference type="ARBA" id="ARBA00047740"/>
    </source>
</evidence>
<dbReference type="Pfam" id="PF02940">
    <property type="entry name" value="mRNA_triPase"/>
    <property type="match status" value="1"/>
</dbReference>
<evidence type="ECO:0000256" key="8">
    <source>
        <dbReference type="RuleBase" id="RU367053"/>
    </source>
</evidence>
<keyword evidence="4 8" id="KW-0507">mRNA processing</keyword>
<feature type="compositionally biased region" description="Low complexity" evidence="9">
    <location>
        <begin position="164"/>
        <end position="177"/>
    </location>
</feature>
<comment type="subunit">
    <text evidence="8">Heterodimer. The mRNA-capping enzyme is composed of two separate chains alpha and beta, respectively a mRNA guanylyltransferase and an mRNA 5'-triphosphate monophosphatase.</text>
</comment>
<feature type="compositionally biased region" description="Polar residues" evidence="9">
    <location>
        <begin position="118"/>
        <end position="128"/>
    </location>
</feature>
<comment type="cofactor">
    <cofactor evidence="1 8">
        <name>Mg(2+)</name>
        <dbReference type="ChEBI" id="CHEBI:18420"/>
    </cofactor>
</comment>
<evidence type="ECO:0000256" key="3">
    <source>
        <dbReference type="ARBA" id="ARBA00006345"/>
    </source>
</evidence>
<evidence type="ECO:0000259" key="10">
    <source>
        <dbReference type="Pfam" id="PF02940"/>
    </source>
</evidence>
<dbReference type="EMBL" id="CABFWN010000003">
    <property type="protein sequence ID" value="VUG18238.1"/>
    <property type="molecule type" value="Genomic_DNA"/>
</dbReference>
<comment type="catalytic activity">
    <reaction evidence="7">
        <text>a 5'-end triphospho-ribonucleoside in mRNA + H2O = a 5'-end diphospho-ribonucleoside in mRNA + phosphate + H(+)</text>
        <dbReference type="Rhea" id="RHEA:67004"/>
        <dbReference type="Rhea" id="RHEA-COMP:17164"/>
        <dbReference type="Rhea" id="RHEA-COMP:17165"/>
        <dbReference type="ChEBI" id="CHEBI:15377"/>
        <dbReference type="ChEBI" id="CHEBI:15378"/>
        <dbReference type="ChEBI" id="CHEBI:43474"/>
        <dbReference type="ChEBI" id="CHEBI:167616"/>
        <dbReference type="ChEBI" id="CHEBI:167618"/>
        <dbReference type="EC" id="3.6.1.74"/>
    </reaction>
    <physiologicalReaction direction="left-to-right" evidence="7">
        <dbReference type="Rhea" id="RHEA:67005"/>
    </physiologicalReaction>
</comment>
<feature type="compositionally biased region" description="Basic and acidic residues" evidence="9">
    <location>
        <begin position="225"/>
        <end position="241"/>
    </location>
</feature>
<dbReference type="GO" id="GO:0031533">
    <property type="term" value="C:mRNA capping enzyme complex"/>
    <property type="evidence" value="ECO:0007669"/>
    <property type="project" value="UniProtKB-UniRule"/>
</dbReference>
<accession>A0A7D9CXJ0</accession>
<organism evidence="11 12">
    <name type="scientific">Dekkera bruxellensis</name>
    <name type="common">Brettanomyces custersii</name>
    <dbReference type="NCBI Taxonomy" id="5007"/>
    <lineage>
        <taxon>Eukaryota</taxon>
        <taxon>Fungi</taxon>
        <taxon>Dikarya</taxon>
        <taxon>Ascomycota</taxon>
        <taxon>Saccharomycotina</taxon>
        <taxon>Pichiomycetes</taxon>
        <taxon>Pichiales</taxon>
        <taxon>Pichiaceae</taxon>
        <taxon>Brettanomyces</taxon>
    </lineage>
</organism>